<dbReference type="Gene3D" id="3.80.10.10">
    <property type="entry name" value="Ribonuclease Inhibitor"/>
    <property type="match status" value="1"/>
</dbReference>
<dbReference type="PANTHER" id="PTHR33463">
    <property type="entry name" value="NB-ARC DOMAIN-CONTAINING PROTEIN-RELATED"/>
    <property type="match status" value="1"/>
</dbReference>
<reference evidence="3" key="1">
    <citation type="submission" date="2023-10" db="EMBL/GenBank/DDBJ databases">
        <title>Chromosome-level genome of the transformable northern wattle, Acacia crassicarpa.</title>
        <authorList>
            <person name="Massaro I."/>
            <person name="Sinha N.R."/>
            <person name="Poethig S."/>
            <person name="Leichty A.R."/>
        </authorList>
    </citation>
    <scope>NUCLEOTIDE SEQUENCE</scope>
    <source>
        <strain evidence="3">Acra3RX</strain>
        <tissue evidence="3">Leaf</tissue>
    </source>
</reference>
<organism evidence="3 4">
    <name type="scientific">Acacia crassicarpa</name>
    <name type="common">northern wattle</name>
    <dbReference type="NCBI Taxonomy" id="499986"/>
    <lineage>
        <taxon>Eukaryota</taxon>
        <taxon>Viridiplantae</taxon>
        <taxon>Streptophyta</taxon>
        <taxon>Embryophyta</taxon>
        <taxon>Tracheophyta</taxon>
        <taxon>Spermatophyta</taxon>
        <taxon>Magnoliopsida</taxon>
        <taxon>eudicotyledons</taxon>
        <taxon>Gunneridae</taxon>
        <taxon>Pentapetalae</taxon>
        <taxon>rosids</taxon>
        <taxon>fabids</taxon>
        <taxon>Fabales</taxon>
        <taxon>Fabaceae</taxon>
        <taxon>Caesalpinioideae</taxon>
        <taxon>mimosoid clade</taxon>
        <taxon>Acacieae</taxon>
        <taxon>Acacia</taxon>
    </lineage>
</organism>
<proteinExistence type="predicted"/>
<dbReference type="AlphaFoldDB" id="A0AAE1MM19"/>
<dbReference type="SUPFAM" id="SSF52058">
    <property type="entry name" value="L domain-like"/>
    <property type="match status" value="1"/>
</dbReference>
<feature type="domain" description="Disease resistance protein At4g27190-like leucine-rich repeats" evidence="2">
    <location>
        <begin position="98"/>
        <end position="217"/>
    </location>
</feature>
<comment type="caution">
    <text evidence="3">The sequence shown here is derived from an EMBL/GenBank/DDBJ whole genome shotgun (WGS) entry which is preliminary data.</text>
</comment>
<sequence length="252" mass="29246">MKIPLGVLSWFQQLRVFRLARILISPLEKRILEELECLPNIEELWMPVGRGDGLNKLSESTKLQSCLYNLSSVALDDEYEQYEKPLLSLGSVSGLKKLQEIDLYKIIIEYPFMLEACCLAKLRMVKIFRCQVTHMTWLKYAPILQRLIVYGCESMEEVIKEEEAIKDENVNSSLVFSSLVELILVELPKLESIHRAPLPFPSLKSVVIFDCPKMEKLPFDFNSAKHKLTLIQGQQNWWDSLKWDDPTAKHKF</sequence>
<dbReference type="Proteomes" id="UP001293593">
    <property type="component" value="Unassembled WGS sequence"/>
</dbReference>
<dbReference type="InterPro" id="IPR050905">
    <property type="entry name" value="Plant_NBS-LRR"/>
</dbReference>
<keyword evidence="4" id="KW-1185">Reference proteome</keyword>
<dbReference type="InterPro" id="IPR057135">
    <property type="entry name" value="At4g27190-like_LRR"/>
</dbReference>
<protein>
    <recommendedName>
        <fullName evidence="2">Disease resistance protein At4g27190-like leucine-rich repeats domain-containing protein</fullName>
    </recommendedName>
</protein>
<dbReference type="EMBL" id="JAWXYG010000006">
    <property type="protein sequence ID" value="KAK4269410.1"/>
    <property type="molecule type" value="Genomic_DNA"/>
</dbReference>
<gene>
    <name evidence="3" type="ORF">QN277_022570</name>
</gene>
<name>A0AAE1MM19_9FABA</name>
<keyword evidence="1" id="KW-0611">Plant defense</keyword>
<dbReference type="Pfam" id="PF23247">
    <property type="entry name" value="LRR_RPS2"/>
    <property type="match status" value="1"/>
</dbReference>
<evidence type="ECO:0000259" key="2">
    <source>
        <dbReference type="Pfam" id="PF23247"/>
    </source>
</evidence>
<dbReference type="InterPro" id="IPR032675">
    <property type="entry name" value="LRR_dom_sf"/>
</dbReference>
<evidence type="ECO:0000256" key="1">
    <source>
        <dbReference type="ARBA" id="ARBA00022821"/>
    </source>
</evidence>
<accession>A0AAE1MM19</accession>
<evidence type="ECO:0000313" key="4">
    <source>
        <dbReference type="Proteomes" id="UP001293593"/>
    </source>
</evidence>
<dbReference type="PANTHER" id="PTHR33463:SF180">
    <property type="entry name" value="DISEASE RESISTANCE PROTEIN RPS5"/>
    <property type="match status" value="1"/>
</dbReference>
<evidence type="ECO:0000313" key="3">
    <source>
        <dbReference type="EMBL" id="KAK4269410.1"/>
    </source>
</evidence>